<protein>
    <submittedName>
        <fullName evidence="1">Uncharacterized protein</fullName>
    </submittedName>
</protein>
<evidence type="ECO:0000313" key="2">
    <source>
        <dbReference type="Proteomes" id="UP001642260"/>
    </source>
</evidence>
<dbReference type="PANTHER" id="PTHR37391:SF2">
    <property type="entry name" value="E3 UBIQUITIN-PROTEIN LIGASE"/>
    <property type="match status" value="1"/>
</dbReference>
<dbReference type="PANTHER" id="PTHR37391">
    <property type="entry name" value="E3 UBIQUITIN-PROTEIN LIGASE"/>
    <property type="match status" value="1"/>
</dbReference>
<name>A0ABC8M0Q4_ERUVS</name>
<dbReference type="AlphaFoldDB" id="A0ABC8M0Q4"/>
<sequence>MNVLCVCFVFFRSGSHSKLPLLRRFQDELFCNHDRRLEFRGNNVTALWPGDGKPGLWMNPNSRMGAIYSLIVGEEEILMEQGKIDPEFVIRKERDEDIELMVPPVFSSSLRLWRVFKK</sequence>
<comment type="caution">
    <text evidence="1">The sequence shown here is derived from an EMBL/GenBank/DDBJ whole genome shotgun (WGS) entry which is preliminary data.</text>
</comment>
<evidence type="ECO:0000313" key="1">
    <source>
        <dbReference type="EMBL" id="CAH8389783.1"/>
    </source>
</evidence>
<dbReference type="Proteomes" id="UP001642260">
    <property type="component" value="Unassembled WGS sequence"/>
</dbReference>
<keyword evidence="2" id="KW-1185">Reference proteome</keyword>
<dbReference type="EMBL" id="CAKOAT010855154">
    <property type="protein sequence ID" value="CAH8389783.1"/>
    <property type="molecule type" value="Genomic_DNA"/>
</dbReference>
<accession>A0ABC8M0Q4</accession>
<organism evidence="1 2">
    <name type="scientific">Eruca vesicaria subsp. sativa</name>
    <name type="common">Garden rocket</name>
    <name type="synonym">Eruca sativa</name>
    <dbReference type="NCBI Taxonomy" id="29727"/>
    <lineage>
        <taxon>Eukaryota</taxon>
        <taxon>Viridiplantae</taxon>
        <taxon>Streptophyta</taxon>
        <taxon>Embryophyta</taxon>
        <taxon>Tracheophyta</taxon>
        <taxon>Spermatophyta</taxon>
        <taxon>Magnoliopsida</taxon>
        <taxon>eudicotyledons</taxon>
        <taxon>Gunneridae</taxon>
        <taxon>Pentapetalae</taxon>
        <taxon>rosids</taxon>
        <taxon>malvids</taxon>
        <taxon>Brassicales</taxon>
        <taxon>Brassicaceae</taxon>
        <taxon>Brassiceae</taxon>
        <taxon>Eruca</taxon>
    </lineage>
</organism>
<reference evidence="1 2" key="1">
    <citation type="submission" date="2022-03" db="EMBL/GenBank/DDBJ databases">
        <authorList>
            <person name="Macdonald S."/>
            <person name="Ahmed S."/>
            <person name="Newling K."/>
        </authorList>
    </citation>
    <scope>NUCLEOTIDE SEQUENCE [LARGE SCALE GENOMIC DNA]</scope>
</reference>
<gene>
    <name evidence="1" type="ORF">ERUC_LOCUS42266</name>
</gene>
<proteinExistence type="predicted"/>